<evidence type="ECO:0000313" key="2">
    <source>
        <dbReference type="WBParaSite" id="PS1159_v2.g13793.t1"/>
    </source>
</evidence>
<proteinExistence type="predicted"/>
<protein>
    <submittedName>
        <fullName evidence="2">Non-specific serine/threonine protein kinase</fullName>
    </submittedName>
</protein>
<organism evidence="1 2">
    <name type="scientific">Panagrolaimus sp. PS1159</name>
    <dbReference type="NCBI Taxonomy" id="55785"/>
    <lineage>
        <taxon>Eukaryota</taxon>
        <taxon>Metazoa</taxon>
        <taxon>Ecdysozoa</taxon>
        <taxon>Nematoda</taxon>
        <taxon>Chromadorea</taxon>
        <taxon>Rhabditida</taxon>
        <taxon>Tylenchina</taxon>
        <taxon>Panagrolaimomorpha</taxon>
        <taxon>Panagrolaimoidea</taxon>
        <taxon>Panagrolaimidae</taxon>
        <taxon>Panagrolaimus</taxon>
    </lineage>
</organism>
<sequence length="1932" mass="208402">MAFNIIFFQLFAGSIRCRSQRESLRRHRGSPLALQHQDSFDGHLSSGGSASHLAPSRTIQRSHSDAVEPNLSGSGGEGGRPASRSLLHEHHLNRMRKMRRRPSAATHSSGSNMMLRPLTDSFGHQASIDSTHRNSCSLIRMRGSALGHSDPQIYTSTVSVSPSPASRMSVIGNGSRRSVLLNGSPLMSKQKKDQFSLSPRNRCARRSDAFLGASSSPSPNSLLAGTSSGSNHSHKHRTRASISSTSNQTRMRHHPPQVAMRAGSSLAAPSHNENRRWSVASLPSSSGYVTPGSNSAFSSQYSSQEHLAEYLNDLRMNPRFDSNDSYSAYDDTVIFHRPRSRSLASPVRFNAPEVDAPQVMASVYKERFPKAKSQMEYRLQQFLLDNSPLSGFTTSLPLDIRPTSPRPSSPNPPAAKAPKQKIKHHRSHGRTSPRPTSPLPRPISPLATESATIHQSGVVFRSSFNSSGNCNLSSCNLTTGASTLAPCSPLSSQAFSCQSSAIYHSSGSTNAGGSGNRSSFACNSAAVAVTETLMQADPQLLILLADGATRFLHHQICEVAADCLQKSRDDLLTCAYFCDMSNRLEETLSEAQTKCGPDSCQYLGRLGKQLLMIVSRAARLLECLEFDPSEFYQLLEEAEGAVRYQLGSGTARVPDLPQYIVNKLGLNKNLLTDEPILSPEEEKPTIEKEITPIVKMRQKPSTNRRESGLSSEISEKETESEQQNPMESVLSSLTSQAPKEEDFETIRLISNGAYGAVYLVRHKKTRQRFALKKMKKQTLLLRNQVDQVYAERDILTFTDNPFVVCFYGSFETKQHLCMLMEYVEGGDCASLLKSAGTLPLELTRLYVAETVLAIEYLHSCGIVHRDLKPDNLLITALGHIKLTDFGLSKIGLMNRTTLVSEGYLDDTQQFKDNQLCGTPEYIAPEVILRQGYGKPVDFWALGIIVYEFLIGIVPFMGDSPEALFSNIINEEVEYPEGEEALDPDAENLIRLLLEKNPLDRLGNVGGAAEVTAHPFFNSLDFDSLLRQKAEFVPQLENDEDTSYFDSRTDRYNHDADSGDDESVPMFWSFTTASPRHSIVGVEISPANLAALNAAAQAASAAAASVSSPSTTHPPPMASGLPPDFVRKYGNLPSHGSQSESDGGVGTPSTTGTGSGAFSVPGSISKLARLSDSTDSQYYFDGNKLPPSSGSVGAKSLEGDCPSSAAVLLRRRFSSQRHTNLSTSSSGTNNTGCFNTGCSSTDSSMDASSFHYNENPIIRRNPANLSPLPRFAISSPNEQHHSNTRISPTSMRLGGRVGSISGSDDCSIAPPSMCELSPVQEKGSSAFGQLSESSSRAGSALDGSLSDTHLPQISTESSTGYYRKYESNVSSVSASAIPSKSSRTTPVRTDVNLRVSIPSSSGGNNSSASSSAHPSPATAATTTTAHTSGGGTTTYYHSYGSGQLSPGGNSVSSASSFDSSNNPSTLVPGDSGQSRQTTKGSLSPIPSPNTLSTPGTSKLPLIIKRGKNGYGFTIRSVRVYLSENSEYYTIEHMVETVKENSPAYEAGLRENDLITHVRGQPVNNMSHPELMHRLLSCGNEISVHVTPLNNTSIKAGEARKVAGKLLRKKPKKPQRRIQLEKKPRKASSLFRRLSGKHGATDVIPGTSSQKQTFIPRSVSNQDGVATGIVSPIPHHTTAVSSATEQPQQSGTALSSSTNNKALALPSVQMRVPSKNPVNTYAHKRMSDFGISSSSTIHELPPIRVPEARMAIKSPLALDDKNNSMPHSAPIISKNEEEKPFSPTKHSAFQELRDLKNTIVQRFSPSSTSSVFSSPAAAATTLQPHPHPSSPTPATIVSMSPPTGTTGRRNSSGITISPLARQSIGSASQAIPQRPPPPQKSSEDTWQPESSPKCSPLPSRKLSPSRLIQNFWKGATGQSSSNNNSHSSTDASFK</sequence>
<reference evidence="2" key="1">
    <citation type="submission" date="2022-11" db="UniProtKB">
        <authorList>
            <consortium name="WormBaseParasite"/>
        </authorList>
    </citation>
    <scope>IDENTIFICATION</scope>
</reference>
<evidence type="ECO:0000313" key="1">
    <source>
        <dbReference type="Proteomes" id="UP000887580"/>
    </source>
</evidence>
<accession>A0AC35F4Z9</accession>
<dbReference type="Proteomes" id="UP000887580">
    <property type="component" value="Unplaced"/>
</dbReference>
<name>A0AC35F4Z9_9BILA</name>
<dbReference type="WBParaSite" id="PS1159_v2.g13793.t1">
    <property type="protein sequence ID" value="PS1159_v2.g13793.t1"/>
    <property type="gene ID" value="PS1159_v2.g13793"/>
</dbReference>